<dbReference type="SUPFAM" id="SSF53822">
    <property type="entry name" value="Periplasmic binding protein-like I"/>
    <property type="match status" value="1"/>
</dbReference>
<gene>
    <name evidence="4" type="ORF">G3A44_16155</name>
</gene>
<protein>
    <submittedName>
        <fullName evidence="4">ABC transporter substrate-binding protein</fullName>
    </submittedName>
</protein>
<dbReference type="RefSeq" id="WP_163458777.1">
    <property type="nucleotide sequence ID" value="NZ_JAAGOH010000021.1"/>
</dbReference>
<dbReference type="Gene3D" id="3.40.50.2300">
    <property type="match status" value="2"/>
</dbReference>
<dbReference type="PANTHER" id="PTHR47235:SF1">
    <property type="entry name" value="BLR6548 PROTEIN"/>
    <property type="match status" value="1"/>
</dbReference>
<dbReference type="InterPro" id="IPR028082">
    <property type="entry name" value="Peripla_BP_I"/>
</dbReference>
<evidence type="ECO:0000259" key="3">
    <source>
        <dbReference type="Pfam" id="PF13458"/>
    </source>
</evidence>
<evidence type="ECO:0000256" key="2">
    <source>
        <dbReference type="ARBA" id="ARBA00022729"/>
    </source>
</evidence>
<sequence length="375" mass="39448">MNRRDWLGQCSVGGVAWAFGAGARAANGVVRLGQSASLSGGQARYGKDVQLGLRAALHHVNSQAKARGLSFELITLDDGGKRDKVQANVQELLDRGVEALVGLTSGAGAESVLHAVTAAGVPLVGVASGNMGIRQGVRGVFHVRAGYDVEYRRMLTYLTTYGLKRVALVNLRDTSGANARAMTEALAQERIEPVVQVALDRNTQDFAAPAAQVLAAKPDAVVFTTNAAPVLAMVQRLDLAGFRGLVLSSSFAGQEVVEGIAAMRRTFILSTVVPRPTRLQHAVVKHCIEDLQAIDPQARVGLTVLEGYITGRVTAAAALAAAPRAGAVPSRQALAEALHGLRLDLGGHVVDYTQGRHGSDFVDIVSVDREGRMIG</sequence>
<comment type="caution">
    <text evidence="4">The sequence shown here is derived from an EMBL/GenBank/DDBJ whole genome shotgun (WGS) entry which is preliminary data.</text>
</comment>
<dbReference type="EMBL" id="JAAGOH010000021">
    <property type="protein sequence ID" value="NDY92725.1"/>
    <property type="molecule type" value="Genomic_DNA"/>
</dbReference>
<keyword evidence="5" id="KW-1185">Reference proteome</keyword>
<feature type="domain" description="Leucine-binding protein" evidence="3">
    <location>
        <begin position="30"/>
        <end position="358"/>
    </location>
</feature>
<evidence type="ECO:0000256" key="1">
    <source>
        <dbReference type="ARBA" id="ARBA00010062"/>
    </source>
</evidence>
<keyword evidence="2" id="KW-0732">Signal</keyword>
<dbReference type="Proteomes" id="UP000484255">
    <property type="component" value="Unassembled WGS sequence"/>
</dbReference>
<dbReference type="Pfam" id="PF13458">
    <property type="entry name" value="Peripla_BP_6"/>
    <property type="match status" value="1"/>
</dbReference>
<dbReference type="InterPro" id="IPR028081">
    <property type="entry name" value="Leu-bd"/>
</dbReference>
<evidence type="ECO:0000313" key="4">
    <source>
        <dbReference type="EMBL" id="NDY92725.1"/>
    </source>
</evidence>
<accession>A0A7C9TMM0</accession>
<comment type="similarity">
    <text evidence="1">Belongs to the leucine-binding protein family.</text>
</comment>
<dbReference type="PANTHER" id="PTHR47235">
    <property type="entry name" value="BLR6548 PROTEIN"/>
    <property type="match status" value="1"/>
</dbReference>
<reference evidence="4 5" key="1">
    <citation type="submission" date="2020-02" db="EMBL/GenBank/DDBJ databases">
        <title>Ideonella bacterium strain TBM-1.</title>
        <authorList>
            <person name="Chen W.-M."/>
        </authorList>
    </citation>
    <scope>NUCLEOTIDE SEQUENCE [LARGE SCALE GENOMIC DNA]</scope>
    <source>
        <strain evidence="4 5">TBM-1</strain>
    </source>
</reference>
<name>A0A7C9TMM0_9BURK</name>
<evidence type="ECO:0000313" key="5">
    <source>
        <dbReference type="Proteomes" id="UP000484255"/>
    </source>
</evidence>
<dbReference type="AlphaFoldDB" id="A0A7C9TMM0"/>
<organism evidence="4 5">
    <name type="scientific">Ideonella livida</name>
    <dbReference type="NCBI Taxonomy" id="2707176"/>
    <lineage>
        <taxon>Bacteria</taxon>
        <taxon>Pseudomonadati</taxon>
        <taxon>Pseudomonadota</taxon>
        <taxon>Betaproteobacteria</taxon>
        <taxon>Burkholderiales</taxon>
        <taxon>Sphaerotilaceae</taxon>
        <taxon>Ideonella</taxon>
    </lineage>
</organism>
<proteinExistence type="inferred from homology"/>